<dbReference type="CDD" id="cd05235">
    <property type="entry name" value="SDR_e1"/>
    <property type="match status" value="1"/>
</dbReference>
<dbReference type="Pfam" id="PF00550">
    <property type="entry name" value="PP-binding"/>
    <property type="match status" value="1"/>
</dbReference>
<dbReference type="InterPro" id="IPR042099">
    <property type="entry name" value="ANL_N_sf"/>
</dbReference>
<dbReference type="Pfam" id="PF07993">
    <property type="entry name" value="NAD_binding_4"/>
    <property type="match status" value="1"/>
</dbReference>
<accession>A0A814EYD0</accession>
<evidence type="ECO:0000313" key="11">
    <source>
        <dbReference type="Proteomes" id="UP000663864"/>
    </source>
</evidence>
<dbReference type="PANTHER" id="PTHR43272">
    <property type="entry name" value="LONG-CHAIN-FATTY-ACID--COA LIGASE"/>
    <property type="match status" value="1"/>
</dbReference>
<keyword evidence="2" id="KW-0597">Phosphoprotein</keyword>
<dbReference type="Gene3D" id="1.10.1200.10">
    <property type="entry name" value="ACP-like"/>
    <property type="match status" value="1"/>
</dbReference>
<dbReference type="Proteomes" id="UP000663864">
    <property type="component" value="Unassembled WGS sequence"/>
</dbReference>
<evidence type="ECO:0000313" key="10">
    <source>
        <dbReference type="EMBL" id="CAF0975644.1"/>
    </source>
</evidence>
<dbReference type="SUPFAM" id="SSF56801">
    <property type="entry name" value="Acetyl-CoA synthetase-like"/>
    <property type="match status" value="1"/>
</dbReference>
<dbReference type="Pfam" id="PF00501">
    <property type="entry name" value="AMP-binding"/>
    <property type="match status" value="1"/>
</dbReference>
<dbReference type="InterPro" id="IPR043145">
    <property type="entry name" value="Znf_ZZ_sf"/>
</dbReference>
<dbReference type="PROSITE" id="PS00455">
    <property type="entry name" value="AMP_BINDING"/>
    <property type="match status" value="1"/>
</dbReference>
<dbReference type="GO" id="GO:0008270">
    <property type="term" value="F:zinc ion binding"/>
    <property type="evidence" value="ECO:0007669"/>
    <property type="project" value="UniProtKB-KW"/>
</dbReference>
<dbReference type="InterPro" id="IPR036736">
    <property type="entry name" value="ACP-like_sf"/>
</dbReference>
<dbReference type="GO" id="GO:0004467">
    <property type="term" value="F:long-chain fatty acid-CoA ligase activity"/>
    <property type="evidence" value="ECO:0007669"/>
    <property type="project" value="UniProtKB-EC"/>
</dbReference>
<evidence type="ECO:0000256" key="6">
    <source>
        <dbReference type="ARBA" id="ARBA00022832"/>
    </source>
</evidence>
<dbReference type="PANTHER" id="PTHR43272:SF91">
    <property type="entry name" value="CARRIER DOMAIN-CONTAINING PROTEIN"/>
    <property type="match status" value="1"/>
</dbReference>
<evidence type="ECO:0000256" key="8">
    <source>
        <dbReference type="ARBA" id="ARBA00026121"/>
    </source>
</evidence>
<dbReference type="Gene3D" id="3.30.60.90">
    <property type="match status" value="1"/>
</dbReference>
<organism evidence="10 11">
    <name type="scientific">Rotaria sordida</name>
    <dbReference type="NCBI Taxonomy" id="392033"/>
    <lineage>
        <taxon>Eukaryota</taxon>
        <taxon>Metazoa</taxon>
        <taxon>Spiralia</taxon>
        <taxon>Gnathifera</taxon>
        <taxon>Rotifera</taxon>
        <taxon>Eurotatoria</taxon>
        <taxon>Bdelloidea</taxon>
        <taxon>Philodinida</taxon>
        <taxon>Philodinidae</taxon>
        <taxon>Rotaria</taxon>
    </lineage>
</organism>
<dbReference type="InterPro" id="IPR000873">
    <property type="entry name" value="AMP-dep_synth/lig_dom"/>
</dbReference>
<evidence type="ECO:0000256" key="5">
    <source>
        <dbReference type="ARBA" id="ARBA00022771"/>
    </source>
</evidence>
<dbReference type="SUPFAM" id="SSF47336">
    <property type="entry name" value="ACP-like"/>
    <property type="match status" value="1"/>
</dbReference>
<dbReference type="Gene3D" id="3.40.50.720">
    <property type="entry name" value="NAD(P)-binding Rossmann-like Domain"/>
    <property type="match status" value="1"/>
</dbReference>
<evidence type="ECO:0000259" key="9">
    <source>
        <dbReference type="PROSITE" id="PS50075"/>
    </source>
</evidence>
<dbReference type="Pfam" id="PF00569">
    <property type="entry name" value="ZZ"/>
    <property type="match status" value="1"/>
</dbReference>
<dbReference type="NCBIfam" id="TIGR01746">
    <property type="entry name" value="Thioester-redct"/>
    <property type="match status" value="1"/>
</dbReference>
<dbReference type="Gene3D" id="3.40.50.12780">
    <property type="entry name" value="N-terminal domain of ligase-like"/>
    <property type="match status" value="1"/>
</dbReference>
<sequence>MTTSEKLSFWYCNNCNRTLNHGEFRYNCTTCDDYDYCERCAKTVDPPHPHRMVPELAYGRAEKKKCRIKDMMTIIQTAIDKYWDRYCMGIRDVDKENPSIYMDSYSWFTFKNIGDRSKNFGHGLRRLIEPRGYLGICAENRPEWMITDFACIFQSIISVPIYTLFNKNEIAYVINNTQVSVIVCDKQLLPKFIDIHEQCSSLQHIVCMDPIPDTISTITKEQGISIHYMKDIENYGSTNQYDYVNTKPADCFTILYTSGSSGFPKGTMVSENAFRAAFPQRFPSLSSSVDYINFSYRPLAWAADRDAIIITFLHGGRTGFFTGDPSRLMEELALVRPSDFAAAPSFWNKIYTEFKTSLALITAHSPPETIADEEQCLLQQFSKLIPNRCKIITVGGAMVSPVVLNFMKQCFTHCSVYESYGITECGSVTYNNLVENSLQYRLESVPEMGYTVEDKPFPRGELLTKTPQMFSGYINNPEETSAALTEDGFFRTGDIVELCTSRNGQINIHVIDRKKNFFKLAQGQFISPEFLQNIYIQSPFVEQIYIHGDLLSDSVSAVIVPNQKYAQAYAIEHNLIDFNINNPHPELINAILQDLHSIGEKESLRKYEIPSRIIIDFEPFTSQNGLLTSSMKPCRHKLAAHYADQLKIPNAIEQRLKTIIENVTGRLISIDNKEENVFLSIGGDSLAAIRLSRMIENDLGISLSFNILFDPKMNLERLTTYIQNPSQFSSFSQSILSQMLNDSQLDFNIKVEKHKSIIDFPSMVLITGTTGFVGAFLLAELLTIYPIKCKFVCLVRCQSSINGLDRIRKNMLFYQIWKDDYEERIIPLQGDLSQNNFGLDKETYQSFVHQIDIIFHCGAIVNFILPYNQLYGSNVYGTREIIRFATHIPSSCIPIQYISTISVLPFDIDKEISIDETSPEQLIGGYAQSKWVAEKLIAKANHSGLLVNIYRLGLICADSRTGACNQHDIYTLLITAMMKMNCYPKSLTECHLNGLSVDFTAKTIVYLSNLKSNVYGNIYHMINRNSEIKFVDIIDCIHNCGIELESVSYDEWKIKMKTTNDGDNSLGSILELFSNIIIGEKCLVSADGFYSAVGALSLPCFDKDYICKWLSFIMHNIVRK</sequence>
<feature type="domain" description="Carrier" evidence="9">
    <location>
        <begin position="650"/>
        <end position="726"/>
    </location>
</feature>
<dbReference type="InterPro" id="IPR010080">
    <property type="entry name" value="Thioester_reductase-like_dom"/>
</dbReference>
<dbReference type="GO" id="GO:0005783">
    <property type="term" value="C:endoplasmic reticulum"/>
    <property type="evidence" value="ECO:0007669"/>
    <property type="project" value="TreeGrafter"/>
</dbReference>
<evidence type="ECO:0000256" key="2">
    <source>
        <dbReference type="ARBA" id="ARBA00022553"/>
    </source>
</evidence>
<dbReference type="InterPro" id="IPR006162">
    <property type="entry name" value="Ppantetheine_attach_site"/>
</dbReference>
<keyword evidence="5" id="KW-0863">Zinc-finger</keyword>
<dbReference type="SUPFAM" id="SSF57850">
    <property type="entry name" value="RING/U-box"/>
    <property type="match status" value="1"/>
</dbReference>
<dbReference type="PROSITE" id="PS00012">
    <property type="entry name" value="PHOSPHOPANTETHEINE"/>
    <property type="match status" value="1"/>
</dbReference>
<gene>
    <name evidence="10" type="ORF">ZHD862_LOCUS11238</name>
</gene>
<dbReference type="GO" id="GO:0016020">
    <property type="term" value="C:membrane"/>
    <property type="evidence" value="ECO:0007669"/>
    <property type="project" value="TreeGrafter"/>
</dbReference>
<keyword evidence="4" id="KW-0479">Metal-binding</keyword>
<dbReference type="EMBL" id="CAJNOT010000420">
    <property type="protein sequence ID" value="CAF0975644.1"/>
    <property type="molecule type" value="Genomic_DNA"/>
</dbReference>
<dbReference type="InterPro" id="IPR036291">
    <property type="entry name" value="NAD(P)-bd_dom_sf"/>
</dbReference>
<keyword evidence="3" id="KW-0436">Ligase</keyword>
<dbReference type="InterPro" id="IPR000433">
    <property type="entry name" value="Znf_ZZ"/>
</dbReference>
<protein>
    <recommendedName>
        <fullName evidence="8">long-chain-fatty-acid--CoA ligase</fullName>
        <ecNumber evidence="8">6.2.1.3</ecNumber>
    </recommendedName>
</protein>
<evidence type="ECO:0000256" key="1">
    <source>
        <dbReference type="ARBA" id="ARBA00022450"/>
    </source>
</evidence>
<keyword evidence="7" id="KW-0862">Zinc</keyword>
<comment type="caution">
    <text evidence="10">The sequence shown here is derived from an EMBL/GenBank/DDBJ whole genome shotgun (WGS) entry which is preliminary data.</text>
</comment>
<keyword evidence="1" id="KW-0596">Phosphopantetheine</keyword>
<dbReference type="PROSITE" id="PS50075">
    <property type="entry name" value="CARRIER"/>
    <property type="match status" value="1"/>
</dbReference>
<reference evidence="10" key="1">
    <citation type="submission" date="2021-02" db="EMBL/GenBank/DDBJ databases">
        <authorList>
            <person name="Nowell W R."/>
        </authorList>
    </citation>
    <scope>NUCLEOTIDE SEQUENCE</scope>
</reference>
<dbReference type="SUPFAM" id="SSF51735">
    <property type="entry name" value="NAD(P)-binding Rossmann-fold domains"/>
    <property type="match status" value="1"/>
</dbReference>
<name>A0A814EYD0_9BILA</name>
<evidence type="ECO:0000256" key="3">
    <source>
        <dbReference type="ARBA" id="ARBA00022598"/>
    </source>
</evidence>
<keyword evidence="6" id="KW-0276">Fatty acid metabolism</keyword>
<dbReference type="EC" id="6.2.1.3" evidence="8"/>
<dbReference type="InterPro" id="IPR013120">
    <property type="entry name" value="FAR_NAD-bd"/>
</dbReference>
<dbReference type="AlphaFoldDB" id="A0A814EYD0"/>
<dbReference type="InterPro" id="IPR020845">
    <property type="entry name" value="AMP-binding_CS"/>
</dbReference>
<dbReference type="InterPro" id="IPR009081">
    <property type="entry name" value="PP-bd_ACP"/>
</dbReference>
<proteinExistence type="predicted"/>
<evidence type="ECO:0000256" key="7">
    <source>
        <dbReference type="ARBA" id="ARBA00022833"/>
    </source>
</evidence>
<evidence type="ECO:0000256" key="4">
    <source>
        <dbReference type="ARBA" id="ARBA00022723"/>
    </source>
</evidence>
<keyword evidence="6" id="KW-0443">Lipid metabolism</keyword>